<dbReference type="AlphaFoldDB" id="A0A1B3SJM5"/>
<dbReference type="Proteomes" id="UP000094378">
    <property type="component" value="Chromosome"/>
</dbReference>
<name>A0A1B3SJM5_9MOLU</name>
<reference evidence="1 2" key="1">
    <citation type="submission" date="2016-08" db="EMBL/GenBank/DDBJ databases">
        <title>Complete genome sequence of Spiroplasma helicoides TABS-2 (DSM 22551).</title>
        <authorList>
            <person name="Shen W.-Y."/>
            <person name="Lo W.-S."/>
            <person name="Lai Y.-C."/>
            <person name="Kuo C.-H."/>
        </authorList>
    </citation>
    <scope>NUCLEOTIDE SEQUENCE [LARGE SCALE GENOMIC DNA]</scope>
    <source>
        <strain evidence="1 2">TABS-2</strain>
    </source>
</reference>
<organism evidence="1 2">
    <name type="scientific">Spiroplasma helicoides</name>
    <dbReference type="NCBI Taxonomy" id="216938"/>
    <lineage>
        <taxon>Bacteria</taxon>
        <taxon>Bacillati</taxon>
        <taxon>Mycoplasmatota</taxon>
        <taxon>Mollicutes</taxon>
        <taxon>Entomoplasmatales</taxon>
        <taxon>Spiroplasmataceae</taxon>
        <taxon>Spiroplasma</taxon>
    </lineage>
</organism>
<sequence>MAKNNKGKDDLKDKQPKKGLLKKIFASKAEQKKIFQIIKSKKVQYLYFYTDINNVMLILENGIRLIKEQKLAKDEEYIVWTYLEFENSIGLEFDTSTRVHFWKWASEAKVDVERISVIGINPEKLAHQSKKDWAFDQTTNIVYVYETVPTPAIEFIMVKDKANLKRIQTYVDANDIDIDVFYGETGNINKSIKGENK</sequence>
<evidence type="ECO:0000313" key="2">
    <source>
        <dbReference type="Proteomes" id="UP000094378"/>
    </source>
</evidence>
<evidence type="ECO:0008006" key="3">
    <source>
        <dbReference type="Google" id="ProtNLM"/>
    </source>
</evidence>
<evidence type="ECO:0000313" key="1">
    <source>
        <dbReference type="EMBL" id="AOG60121.1"/>
    </source>
</evidence>
<accession>A0A1B3SJM5</accession>
<proteinExistence type="predicted"/>
<dbReference type="RefSeq" id="WP_069115897.1">
    <property type="nucleotide sequence ID" value="NZ_CP017015.1"/>
</dbReference>
<protein>
    <recommendedName>
        <fullName evidence="3">Acetyltransferase</fullName>
    </recommendedName>
</protein>
<dbReference type="KEGG" id="shj:SHELI_v1c01660"/>
<dbReference type="EMBL" id="CP017015">
    <property type="protein sequence ID" value="AOG60121.1"/>
    <property type="molecule type" value="Genomic_DNA"/>
</dbReference>
<dbReference type="STRING" id="216938.SHELI_v1c01660"/>
<gene>
    <name evidence="1" type="ORF">SHELI_v1c01660</name>
</gene>
<dbReference type="OrthoDB" id="390260at2"/>
<keyword evidence="2" id="KW-1185">Reference proteome</keyword>